<keyword evidence="5" id="KW-1185">Reference proteome</keyword>
<evidence type="ECO:0000313" key="5">
    <source>
        <dbReference type="Proteomes" id="UP000308760"/>
    </source>
</evidence>
<feature type="transmembrane region" description="Helical" evidence="2">
    <location>
        <begin position="35"/>
        <end position="53"/>
    </location>
</feature>
<feature type="transmembrane region" description="Helical" evidence="2">
    <location>
        <begin position="179"/>
        <end position="199"/>
    </location>
</feature>
<dbReference type="PANTHER" id="PTHR12715">
    <property type="entry name" value="TRANSPORTER, DRUG/METABOLITE EXPORTER FAMILY"/>
    <property type="match status" value="1"/>
</dbReference>
<feature type="transmembrane region" description="Helical" evidence="2">
    <location>
        <begin position="211"/>
        <end position="230"/>
    </location>
</feature>
<feature type="transmembrane region" description="Helical" evidence="2">
    <location>
        <begin position="120"/>
        <end position="140"/>
    </location>
</feature>
<dbReference type="AlphaFoldDB" id="A0A4S8PZ23"/>
<dbReference type="SUPFAM" id="SSF103481">
    <property type="entry name" value="Multidrug resistance efflux transporter EmrE"/>
    <property type="match status" value="2"/>
</dbReference>
<accession>A0A4S8PZ23</accession>
<evidence type="ECO:0000256" key="2">
    <source>
        <dbReference type="SAM" id="Phobius"/>
    </source>
</evidence>
<gene>
    <name evidence="4" type="ORF">FAB82_20845</name>
</gene>
<dbReference type="OrthoDB" id="3744378at2"/>
<sequence length="305" mass="31648">MNTKAALAAGVTVLLWASAFVSIRDAGQHFEPGPLALGRAATAAVVLLAIWAVRREGLPKKRAWPGIITAGVLWFGVYMVALNWGEQLVDAGTAALVVNIGPILMALLGGWLLKEGFAPRLFLGMAVSFGGVAIVSLSTSQESSTSVLGVILCLVSAIAYAISVVVQKPTMKYATSLQFTAFGNAIAAVLCLPFAPALFSELDAAPSAAGLHVLYLGLFPTALGFLTWSYALKFTTAGKMGATTYVVPAIVVLMSWIYLGEVPGLGALAGGVLCLAGVAISRSRSKAKRAAEVSEPELIEPELKG</sequence>
<dbReference type="PANTHER" id="PTHR12715:SF4">
    <property type="entry name" value="EAMA DOMAIN-CONTAINING PROTEIN"/>
    <property type="match status" value="1"/>
</dbReference>
<evidence type="ECO:0000259" key="3">
    <source>
        <dbReference type="Pfam" id="PF00892"/>
    </source>
</evidence>
<feature type="transmembrane region" description="Helical" evidence="2">
    <location>
        <begin position="65"/>
        <end position="85"/>
    </location>
</feature>
<reference evidence="5" key="1">
    <citation type="submission" date="2019-04" db="EMBL/GenBank/DDBJ databases">
        <title>Nocardioides xinjiangensis sp. nov.</title>
        <authorList>
            <person name="Liu S."/>
        </authorList>
    </citation>
    <scope>NUCLEOTIDE SEQUENCE [LARGE SCALE GENOMIC DNA]</scope>
    <source>
        <strain evidence="5">18</strain>
    </source>
</reference>
<proteinExistence type="inferred from homology"/>
<dbReference type="InterPro" id="IPR000620">
    <property type="entry name" value="EamA_dom"/>
</dbReference>
<feature type="domain" description="EamA" evidence="3">
    <location>
        <begin position="148"/>
        <end position="281"/>
    </location>
</feature>
<evidence type="ECO:0000313" key="4">
    <source>
        <dbReference type="EMBL" id="THV37007.1"/>
    </source>
</evidence>
<reference evidence="4 5" key="2">
    <citation type="submission" date="2019-05" db="EMBL/GenBank/DDBJ databases">
        <title>Glycomyces buryatensis sp. nov.</title>
        <authorList>
            <person name="Nikitina E."/>
        </authorList>
    </citation>
    <scope>NUCLEOTIDE SEQUENCE [LARGE SCALE GENOMIC DNA]</scope>
    <source>
        <strain evidence="4 5">18</strain>
    </source>
</reference>
<comment type="similarity">
    <text evidence="1">Belongs to the EamA transporter family.</text>
</comment>
<dbReference type="Pfam" id="PF00892">
    <property type="entry name" value="EamA"/>
    <property type="match status" value="2"/>
</dbReference>
<dbReference type="InterPro" id="IPR052756">
    <property type="entry name" value="Alkyne_AA_exporter"/>
</dbReference>
<dbReference type="RefSeq" id="WP_136536483.1">
    <property type="nucleotide sequence ID" value="NZ_STGY01000071.1"/>
</dbReference>
<keyword evidence="2" id="KW-0812">Transmembrane</keyword>
<organism evidence="4 5">
    <name type="scientific">Glycomyces buryatensis</name>
    <dbReference type="NCBI Taxonomy" id="2570927"/>
    <lineage>
        <taxon>Bacteria</taxon>
        <taxon>Bacillati</taxon>
        <taxon>Actinomycetota</taxon>
        <taxon>Actinomycetes</taxon>
        <taxon>Glycomycetales</taxon>
        <taxon>Glycomycetaceae</taxon>
        <taxon>Glycomyces</taxon>
    </lineage>
</organism>
<dbReference type="EMBL" id="STGY01000071">
    <property type="protein sequence ID" value="THV37007.1"/>
    <property type="molecule type" value="Genomic_DNA"/>
</dbReference>
<feature type="transmembrane region" description="Helical" evidence="2">
    <location>
        <begin position="91"/>
        <end position="113"/>
    </location>
</feature>
<feature type="transmembrane region" description="Helical" evidence="2">
    <location>
        <begin position="265"/>
        <end position="281"/>
    </location>
</feature>
<evidence type="ECO:0000256" key="1">
    <source>
        <dbReference type="ARBA" id="ARBA00007362"/>
    </source>
</evidence>
<dbReference type="GO" id="GO:0016020">
    <property type="term" value="C:membrane"/>
    <property type="evidence" value="ECO:0007669"/>
    <property type="project" value="InterPro"/>
</dbReference>
<feature type="transmembrane region" description="Helical" evidence="2">
    <location>
        <begin position="146"/>
        <end position="167"/>
    </location>
</feature>
<feature type="domain" description="EamA" evidence="3">
    <location>
        <begin position="5"/>
        <end position="136"/>
    </location>
</feature>
<protein>
    <submittedName>
        <fullName evidence="4">DMT family transporter</fullName>
    </submittedName>
</protein>
<feature type="transmembrane region" description="Helical" evidence="2">
    <location>
        <begin position="242"/>
        <end position="259"/>
    </location>
</feature>
<name>A0A4S8PZ23_9ACTN</name>
<keyword evidence="2" id="KW-0472">Membrane</keyword>
<dbReference type="InterPro" id="IPR037185">
    <property type="entry name" value="EmrE-like"/>
</dbReference>
<keyword evidence="2" id="KW-1133">Transmembrane helix</keyword>
<comment type="caution">
    <text evidence="4">The sequence shown here is derived from an EMBL/GenBank/DDBJ whole genome shotgun (WGS) entry which is preliminary data.</text>
</comment>
<dbReference type="Gene3D" id="1.10.3730.20">
    <property type="match status" value="1"/>
</dbReference>
<dbReference type="Proteomes" id="UP000308760">
    <property type="component" value="Unassembled WGS sequence"/>
</dbReference>